<dbReference type="PANTHER" id="PTHR10869:SF226">
    <property type="entry name" value="PROLYL 4-HYDROXYLASE ALPHA SUBUNIT DOMAIN-CONTAINING PROTEIN"/>
    <property type="match status" value="1"/>
</dbReference>
<feature type="compositionally biased region" description="Pro residues" evidence="6">
    <location>
        <begin position="7"/>
        <end position="17"/>
    </location>
</feature>
<dbReference type="PANTHER" id="PTHR10869">
    <property type="entry name" value="PROLYL 4-HYDROXYLASE ALPHA SUBUNIT"/>
    <property type="match status" value="1"/>
</dbReference>
<evidence type="ECO:0000256" key="1">
    <source>
        <dbReference type="ARBA" id="ARBA00001961"/>
    </source>
</evidence>
<feature type="compositionally biased region" description="Polar residues" evidence="6">
    <location>
        <begin position="293"/>
        <end position="305"/>
    </location>
</feature>
<comment type="cofactor">
    <cofactor evidence="1">
        <name>L-ascorbate</name>
        <dbReference type="ChEBI" id="CHEBI:38290"/>
    </cofactor>
</comment>
<dbReference type="OrthoDB" id="420380at2759"/>
<proteinExistence type="predicted"/>
<accession>A0A9W7EE79</accession>
<evidence type="ECO:0000256" key="6">
    <source>
        <dbReference type="SAM" id="MobiDB-lite"/>
    </source>
</evidence>
<feature type="region of interest" description="Disordered" evidence="6">
    <location>
        <begin position="284"/>
        <end position="305"/>
    </location>
</feature>
<dbReference type="PROSITE" id="PS51471">
    <property type="entry name" value="FE2OG_OXY"/>
    <property type="match status" value="1"/>
</dbReference>
<evidence type="ECO:0000256" key="5">
    <source>
        <dbReference type="ARBA" id="ARBA00023004"/>
    </source>
</evidence>
<keyword evidence="7" id="KW-1133">Transmembrane helix</keyword>
<evidence type="ECO:0000259" key="8">
    <source>
        <dbReference type="PROSITE" id="PS51471"/>
    </source>
</evidence>
<dbReference type="InterPro" id="IPR045054">
    <property type="entry name" value="P4HA-like"/>
</dbReference>
<dbReference type="SMART" id="SM00702">
    <property type="entry name" value="P4Hc"/>
    <property type="match status" value="1"/>
</dbReference>
<name>A0A9W7EE79_9STRA</name>
<evidence type="ECO:0000256" key="3">
    <source>
        <dbReference type="ARBA" id="ARBA00022964"/>
    </source>
</evidence>
<keyword evidence="7" id="KW-0812">Transmembrane</keyword>
<sequence length="603" mass="67021">MTKKRAPPPPPPPPPQSSTPLISPFSSSSTLSIAVFLCGICFALLIPPSFFSKILSLTFISNTNINTNDSTRTVSNVASSLTLNSASLILPQILLHRNGEPEPCGSLVTLTPTSRIISQKNTLYEFDSSLTSLLLNSESSVKNNCNAIIDLGHYTNFCDMGPLKTPLQHDHEKLVRVEGYGTLPCSYFTREGVRVENFEGLMKLPPISSPPNSPVHLYAVPAGRLFMFAPSFVGEEFHLTHVKHPEGKKIYLETLSLSPKVFDIHGFFVESEADDIVDRALNQKSESHKLKRSSTGANGYSVSSTRTSENAFDTHSKSAKDLKQRCFDVLGIRPYRENLADGLQVLRYNITTAYIPHLDWIDPSPSLDHDFLTGGTGSNRYATILLYMTDFEKVEGGETVFVEGKSLDPEAPSQGEALEDLRADKRLTELFKRDSWQEKMVSQCKSALSVSPKRAKSVLFYSQHPDGRKDDASMHGGCPVLVKKQKWAANLWVWNAPRLGYPEAPVKADRNANGKKKQKKVAADPRAADQQDQQVHVTFKNRGNDATFKNGVLFYEESFWGNLHPGQQHSVNSFEGHIWNVKVNDKVVKTWIVGKDKVQVFVL</sequence>
<feature type="domain" description="Fe2OG dioxygenase" evidence="8">
    <location>
        <begin position="339"/>
        <end position="495"/>
    </location>
</feature>
<dbReference type="AlphaFoldDB" id="A0A9W7EE79"/>
<evidence type="ECO:0000256" key="2">
    <source>
        <dbReference type="ARBA" id="ARBA00022723"/>
    </source>
</evidence>
<dbReference type="GO" id="GO:0005506">
    <property type="term" value="F:iron ion binding"/>
    <property type="evidence" value="ECO:0007669"/>
    <property type="project" value="InterPro"/>
</dbReference>
<dbReference type="InterPro" id="IPR044862">
    <property type="entry name" value="Pro_4_hyd_alph_FE2OG_OXY"/>
</dbReference>
<feature type="region of interest" description="Disordered" evidence="6">
    <location>
        <begin position="1"/>
        <end position="20"/>
    </location>
</feature>
<evidence type="ECO:0000313" key="10">
    <source>
        <dbReference type="Proteomes" id="UP001165122"/>
    </source>
</evidence>
<evidence type="ECO:0000256" key="7">
    <source>
        <dbReference type="SAM" id="Phobius"/>
    </source>
</evidence>
<feature type="transmembrane region" description="Helical" evidence="7">
    <location>
        <begin position="21"/>
        <end position="46"/>
    </location>
</feature>
<reference evidence="10" key="1">
    <citation type="journal article" date="2023" name="Commun. Biol.">
        <title>Genome analysis of Parmales, the sister group of diatoms, reveals the evolutionary specialization of diatoms from phago-mixotrophs to photoautotrophs.</title>
        <authorList>
            <person name="Ban H."/>
            <person name="Sato S."/>
            <person name="Yoshikawa S."/>
            <person name="Yamada K."/>
            <person name="Nakamura Y."/>
            <person name="Ichinomiya M."/>
            <person name="Sato N."/>
            <person name="Blanc-Mathieu R."/>
            <person name="Endo H."/>
            <person name="Kuwata A."/>
            <person name="Ogata H."/>
        </authorList>
    </citation>
    <scope>NUCLEOTIDE SEQUENCE [LARGE SCALE GENOMIC DNA]</scope>
    <source>
        <strain evidence="10">NIES 3700</strain>
    </source>
</reference>
<keyword evidence="10" id="KW-1185">Reference proteome</keyword>
<keyword evidence="7" id="KW-0472">Membrane</keyword>
<dbReference type="Proteomes" id="UP001165122">
    <property type="component" value="Unassembled WGS sequence"/>
</dbReference>
<feature type="region of interest" description="Disordered" evidence="6">
    <location>
        <begin position="505"/>
        <end position="530"/>
    </location>
</feature>
<keyword evidence="3" id="KW-0223">Dioxygenase</keyword>
<evidence type="ECO:0000256" key="4">
    <source>
        <dbReference type="ARBA" id="ARBA00023002"/>
    </source>
</evidence>
<dbReference type="InterPro" id="IPR005123">
    <property type="entry name" value="Oxoglu/Fe-dep_dioxygenase_dom"/>
</dbReference>
<keyword evidence="4" id="KW-0560">Oxidoreductase</keyword>
<gene>
    <name evidence="9" type="ORF">TrLO_g997</name>
</gene>
<dbReference type="GO" id="GO:0004656">
    <property type="term" value="F:procollagen-proline 4-dioxygenase activity"/>
    <property type="evidence" value="ECO:0007669"/>
    <property type="project" value="TreeGrafter"/>
</dbReference>
<evidence type="ECO:0000313" key="9">
    <source>
        <dbReference type="EMBL" id="GMH73183.1"/>
    </source>
</evidence>
<dbReference type="Gene3D" id="2.60.120.620">
    <property type="entry name" value="q2cbj1_9rhob like domain"/>
    <property type="match status" value="1"/>
</dbReference>
<dbReference type="EMBL" id="BRXW01000666">
    <property type="protein sequence ID" value="GMH73183.1"/>
    <property type="molecule type" value="Genomic_DNA"/>
</dbReference>
<keyword evidence="2" id="KW-0479">Metal-binding</keyword>
<dbReference type="GO" id="GO:0005783">
    <property type="term" value="C:endoplasmic reticulum"/>
    <property type="evidence" value="ECO:0007669"/>
    <property type="project" value="TreeGrafter"/>
</dbReference>
<keyword evidence="5" id="KW-0408">Iron</keyword>
<comment type="caution">
    <text evidence="9">The sequence shown here is derived from an EMBL/GenBank/DDBJ whole genome shotgun (WGS) entry which is preliminary data.</text>
</comment>
<protein>
    <recommendedName>
        <fullName evidence="8">Fe2OG dioxygenase domain-containing protein</fullName>
    </recommendedName>
</protein>
<dbReference type="GO" id="GO:0031418">
    <property type="term" value="F:L-ascorbic acid binding"/>
    <property type="evidence" value="ECO:0007669"/>
    <property type="project" value="InterPro"/>
</dbReference>
<dbReference type="Pfam" id="PF13640">
    <property type="entry name" value="2OG-FeII_Oxy_3"/>
    <property type="match status" value="1"/>
</dbReference>
<dbReference type="InterPro" id="IPR006620">
    <property type="entry name" value="Pro_4_hyd_alph"/>
</dbReference>
<organism evidence="9 10">
    <name type="scientific">Triparma laevis f. longispina</name>
    <dbReference type="NCBI Taxonomy" id="1714387"/>
    <lineage>
        <taxon>Eukaryota</taxon>
        <taxon>Sar</taxon>
        <taxon>Stramenopiles</taxon>
        <taxon>Ochrophyta</taxon>
        <taxon>Bolidophyceae</taxon>
        <taxon>Parmales</taxon>
        <taxon>Triparmaceae</taxon>
        <taxon>Triparma</taxon>
    </lineage>
</organism>